<comment type="caution">
    <text evidence="4">The sequence shown here is derived from an EMBL/GenBank/DDBJ whole genome shotgun (WGS) entry which is preliminary data.</text>
</comment>
<dbReference type="EMBL" id="JACOPO010000009">
    <property type="protein sequence ID" value="MBC5723446.1"/>
    <property type="molecule type" value="Genomic_DNA"/>
</dbReference>
<name>A0A8J6J9R7_9FIRM</name>
<gene>
    <name evidence="4" type="ORF">H8S11_11570</name>
</gene>
<evidence type="ECO:0000256" key="1">
    <source>
        <dbReference type="ARBA" id="ARBA00023125"/>
    </source>
</evidence>
<dbReference type="PANTHER" id="PTHR46558:SF11">
    <property type="entry name" value="HTH-TYPE TRANSCRIPTIONAL REGULATOR XRE"/>
    <property type="match status" value="1"/>
</dbReference>
<dbReference type="PANTHER" id="PTHR46558">
    <property type="entry name" value="TRACRIPTIONAL REGULATORY PROTEIN-RELATED-RELATED"/>
    <property type="match status" value="1"/>
</dbReference>
<dbReference type="PROSITE" id="PS50943">
    <property type="entry name" value="HTH_CROC1"/>
    <property type="match status" value="1"/>
</dbReference>
<feature type="domain" description="HTH cro/C1-type" evidence="3">
    <location>
        <begin position="7"/>
        <end position="61"/>
    </location>
</feature>
<dbReference type="Pfam" id="PF01381">
    <property type="entry name" value="HTH_3"/>
    <property type="match status" value="1"/>
</dbReference>
<sequence length="257" mass="26915">MEFQNRLYDLRKRSGLSQEELANLVGVTRQAVQKWEAGTSRPDMDNLTALARYFNVTLDWLITGHEMESCAAAQNGPVVVENHYHYNSWHYEYKSKCTVFGLPLVHINLAQRGFCVARGVVAIGNVSVGALSIGVFALGGITVGAFGMGLLALAGMALGLLAMGGIALGYVAVGGCAFGYLAIGGSSVGIYAAGGAAMARDVAVGSAATADLLAIGQDARAAMTMGLSDTREAIFQAIGQTGAPDWIRSVLMFCIGR</sequence>
<dbReference type="InterPro" id="IPR001387">
    <property type="entry name" value="Cro/C1-type_HTH"/>
</dbReference>
<evidence type="ECO:0000313" key="5">
    <source>
        <dbReference type="Proteomes" id="UP000628736"/>
    </source>
</evidence>
<evidence type="ECO:0000259" key="3">
    <source>
        <dbReference type="PROSITE" id="PS50943"/>
    </source>
</evidence>
<dbReference type="Proteomes" id="UP000628736">
    <property type="component" value="Unassembled WGS sequence"/>
</dbReference>
<dbReference type="SUPFAM" id="SSF47413">
    <property type="entry name" value="lambda repressor-like DNA-binding domains"/>
    <property type="match status" value="1"/>
</dbReference>
<evidence type="ECO:0000313" key="4">
    <source>
        <dbReference type="EMBL" id="MBC5723446.1"/>
    </source>
</evidence>
<dbReference type="RefSeq" id="WP_147572002.1">
    <property type="nucleotide sequence ID" value="NZ_JACOPO010000009.1"/>
</dbReference>
<protein>
    <submittedName>
        <fullName evidence="4">Helix-turn-helix transcriptional regulator</fullName>
    </submittedName>
</protein>
<dbReference type="GO" id="GO:0003677">
    <property type="term" value="F:DNA binding"/>
    <property type="evidence" value="ECO:0007669"/>
    <property type="project" value="UniProtKB-KW"/>
</dbReference>
<keyword evidence="2" id="KW-0812">Transmembrane</keyword>
<organism evidence="4 5">
    <name type="scientific">Flintibacter hominis</name>
    <dbReference type="NCBI Taxonomy" id="2763048"/>
    <lineage>
        <taxon>Bacteria</taxon>
        <taxon>Bacillati</taxon>
        <taxon>Bacillota</taxon>
        <taxon>Clostridia</taxon>
        <taxon>Eubacteriales</taxon>
        <taxon>Flintibacter</taxon>
    </lineage>
</organism>
<keyword evidence="2" id="KW-0472">Membrane</keyword>
<keyword evidence="5" id="KW-1185">Reference proteome</keyword>
<feature type="transmembrane region" description="Helical" evidence="2">
    <location>
        <begin position="128"/>
        <end position="154"/>
    </location>
</feature>
<keyword evidence="1" id="KW-0238">DNA-binding</keyword>
<dbReference type="Gene3D" id="1.10.260.40">
    <property type="entry name" value="lambda repressor-like DNA-binding domains"/>
    <property type="match status" value="1"/>
</dbReference>
<proteinExistence type="predicted"/>
<dbReference type="SMART" id="SM00530">
    <property type="entry name" value="HTH_XRE"/>
    <property type="match status" value="1"/>
</dbReference>
<accession>A0A8J6J9R7</accession>
<keyword evidence="2" id="KW-1133">Transmembrane helix</keyword>
<dbReference type="InterPro" id="IPR010982">
    <property type="entry name" value="Lambda_DNA-bd_dom_sf"/>
</dbReference>
<dbReference type="CDD" id="cd00093">
    <property type="entry name" value="HTH_XRE"/>
    <property type="match status" value="1"/>
</dbReference>
<dbReference type="AlphaFoldDB" id="A0A8J6J9R7"/>
<reference evidence="4" key="1">
    <citation type="submission" date="2020-08" db="EMBL/GenBank/DDBJ databases">
        <title>Genome public.</title>
        <authorList>
            <person name="Liu C."/>
            <person name="Sun Q."/>
        </authorList>
    </citation>
    <scope>NUCLEOTIDE SEQUENCE</scope>
    <source>
        <strain evidence="4">NSJ-23</strain>
    </source>
</reference>
<evidence type="ECO:0000256" key="2">
    <source>
        <dbReference type="SAM" id="Phobius"/>
    </source>
</evidence>